<evidence type="ECO:0000313" key="2">
    <source>
        <dbReference type="Proteomes" id="UP001281147"/>
    </source>
</evidence>
<dbReference type="EMBL" id="JAUTXU010000244">
    <property type="protein sequence ID" value="KAK3696307.1"/>
    <property type="molecule type" value="Genomic_DNA"/>
</dbReference>
<name>A0ACC3MJA0_9PEZI</name>
<protein>
    <submittedName>
        <fullName evidence="1">Uncharacterized protein</fullName>
    </submittedName>
</protein>
<proteinExistence type="predicted"/>
<keyword evidence="2" id="KW-1185">Reference proteome</keyword>
<evidence type="ECO:0000313" key="1">
    <source>
        <dbReference type="EMBL" id="KAK3696307.1"/>
    </source>
</evidence>
<reference evidence="1" key="1">
    <citation type="submission" date="2023-07" db="EMBL/GenBank/DDBJ databases">
        <title>Black Yeasts Isolated from many extreme environments.</title>
        <authorList>
            <person name="Coleine C."/>
            <person name="Stajich J.E."/>
            <person name="Selbmann L."/>
        </authorList>
    </citation>
    <scope>NUCLEOTIDE SEQUENCE</scope>
    <source>
        <strain evidence="1">CCFEE 5714</strain>
    </source>
</reference>
<organism evidence="1 2">
    <name type="scientific">Vermiconidia calcicola</name>
    <dbReference type="NCBI Taxonomy" id="1690605"/>
    <lineage>
        <taxon>Eukaryota</taxon>
        <taxon>Fungi</taxon>
        <taxon>Dikarya</taxon>
        <taxon>Ascomycota</taxon>
        <taxon>Pezizomycotina</taxon>
        <taxon>Dothideomycetes</taxon>
        <taxon>Dothideomycetidae</taxon>
        <taxon>Mycosphaerellales</taxon>
        <taxon>Extremaceae</taxon>
        <taxon>Vermiconidia</taxon>
    </lineage>
</organism>
<accession>A0ACC3MJA0</accession>
<sequence>MAWRQYEEVEQDLKTANEKVSQLRLQLAQCHEQLNVATAGGPNIDAIRLQQVFELQNELQEAKGANHRNAKQLKDAENQFETALIKHGKTEQRLQNEIQALEDKLAGQKELLRVAQAARASDQAASAREKDLKDQVAKLKIENATLKCSIASLSKQFEVEKAGNRLANMRSNPNKGFSRQDQDDEEELPGSSAALAASRKRDSPPPSPFKLPMKVPDWMTKPKGTAPALTIPFRPTAKVAPKAPTISQANALQPGKKRKRSKQEELADELDDLDPGRSGTLSGPRIKKPAVSYREDDDDAEMAGLFMGDFEKPPVRTTKGKRSLLPEDSNEKLEDADISPSSTRKLSTSTTNDDIPFEFSAVIEYFPNNGIKDFLSSRDLTECDFLWERIRQTQDVWEQKAGQDWQFVFFNTGYKHTDYQCVTKKLAKRRTTWRDGCEGVFACLDCVKYGRPCFVWEEERTKEWRHGELRLLPLHPDDRKKKVVHGKSEVRHWINDETVFQVRDVVALDEEDDEYMD</sequence>
<gene>
    <name evidence="1" type="ORF">LTR37_018043</name>
</gene>
<dbReference type="Proteomes" id="UP001281147">
    <property type="component" value="Unassembled WGS sequence"/>
</dbReference>
<comment type="caution">
    <text evidence="1">The sequence shown here is derived from an EMBL/GenBank/DDBJ whole genome shotgun (WGS) entry which is preliminary data.</text>
</comment>